<keyword evidence="2" id="KW-1185">Reference proteome</keyword>
<gene>
    <name evidence="1" type="ORF">BDN70DRAFT_935311</name>
</gene>
<dbReference type="EMBL" id="MU155306">
    <property type="protein sequence ID" value="KAF9476114.1"/>
    <property type="molecule type" value="Genomic_DNA"/>
</dbReference>
<accession>A0A9P5YX02</accession>
<protein>
    <submittedName>
        <fullName evidence="1">Uncharacterized protein</fullName>
    </submittedName>
</protein>
<dbReference type="AlphaFoldDB" id="A0A9P5YX02"/>
<name>A0A9P5YX02_9AGAR</name>
<evidence type="ECO:0000313" key="2">
    <source>
        <dbReference type="Proteomes" id="UP000807469"/>
    </source>
</evidence>
<organism evidence="1 2">
    <name type="scientific">Pholiota conissans</name>
    <dbReference type="NCBI Taxonomy" id="109636"/>
    <lineage>
        <taxon>Eukaryota</taxon>
        <taxon>Fungi</taxon>
        <taxon>Dikarya</taxon>
        <taxon>Basidiomycota</taxon>
        <taxon>Agaricomycotina</taxon>
        <taxon>Agaricomycetes</taxon>
        <taxon>Agaricomycetidae</taxon>
        <taxon>Agaricales</taxon>
        <taxon>Agaricineae</taxon>
        <taxon>Strophariaceae</taxon>
        <taxon>Pholiota</taxon>
    </lineage>
</organism>
<dbReference type="Proteomes" id="UP000807469">
    <property type="component" value="Unassembled WGS sequence"/>
</dbReference>
<evidence type="ECO:0000313" key="1">
    <source>
        <dbReference type="EMBL" id="KAF9476114.1"/>
    </source>
</evidence>
<dbReference type="OrthoDB" id="2322499at2759"/>
<proteinExistence type="predicted"/>
<comment type="caution">
    <text evidence="1">The sequence shown here is derived from an EMBL/GenBank/DDBJ whole genome shotgun (WGS) entry which is preliminary data.</text>
</comment>
<reference evidence="1" key="1">
    <citation type="submission" date="2020-11" db="EMBL/GenBank/DDBJ databases">
        <authorList>
            <consortium name="DOE Joint Genome Institute"/>
            <person name="Ahrendt S."/>
            <person name="Riley R."/>
            <person name="Andreopoulos W."/>
            <person name="Labutti K."/>
            <person name="Pangilinan J."/>
            <person name="Ruiz-Duenas F.J."/>
            <person name="Barrasa J.M."/>
            <person name="Sanchez-Garcia M."/>
            <person name="Camarero S."/>
            <person name="Miyauchi S."/>
            <person name="Serrano A."/>
            <person name="Linde D."/>
            <person name="Babiker R."/>
            <person name="Drula E."/>
            <person name="Ayuso-Fernandez I."/>
            <person name="Pacheco R."/>
            <person name="Padilla G."/>
            <person name="Ferreira P."/>
            <person name="Barriuso J."/>
            <person name="Kellner H."/>
            <person name="Castanera R."/>
            <person name="Alfaro M."/>
            <person name="Ramirez L."/>
            <person name="Pisabarro A.G."/>
            <person name="Kuo A."/>
            <person name="Tritt A."/>
            <person name="Lipzen A."/>
            <person name="He G."/>
            <person name="Yan M."/>
            <person name="Ng V."/>
            <person name="Cullen D."/>
            <person name="Martin F."/>
            <person name="Rosso M.-N."/>
            <person name="Henrissat B."/>
            <person name="Hibbett D."/>
            <person name="Martinez A.T."/>
            <person name="Grigoriev I.V."/>
        </authorList>
    </citation>
    <scope>NUCLEOTIDE SEQUENCE</scope>
    <source>
        <strain evidence="1">CIRM-BRFM 674</strain>
    </source>
</reference>
<sequence length="525" mass="60243">MSRSSWLVWKSARQNVVALPDCPDDLSEPQYAALMFETLRSVTLSEETPGFSPYLLVCTCQSLQCVSSVLQVGFDFLLPLFFTYEIVLYYRFMKTRTITDRWSSARDYPTILAYWIPFIKVFHKVEEDVQEVKLYILVATDHQWRSEYRALQGPDSKQEWLVRNLEARYVIHKHARACAVWHMAAKKYPNATLHVHERNKQILDYVNEKGFEEDLYKLPPFRKNPLDSPHFVHLWLFPYPNSESALSSLIGPLTLALETYGKVRDALESEALFKIRKPLVSKIYDKTIRTVPAPYPTLGSFYSITVLHDLIDYSKPSKDALRIPFNAVIALWRDTVDANLIKLIRTACPEYIFDTNTVFDLATTAFICSGVNCDTSRNRTPLLHDDAMVHPCTVLLSRVQRTFKNVFGSNAVWCDTTGELQFCPDSLRMMQGIVALCGLDPAVTTAREMDELDPIFEYDVRSEVEKRARTVLKWKNVPQHQTCCHDNYTDIETIRLLTAPEAANVRNLFMAEKGALSIVAYSSTL</sequence>